<proteinExistence type="evidence at transcript level"/>
<reference evidence="2" key="1">
    <citation type="journal article" date="2009" name="PLoS Genet.">
        <title>Sequencing, mapping, and analysis of 27,455 maize full-length cDNAs.</title>
        <authorList>
            <person name="Soderlund C."/>
            <person name="Descour A."/>
            <person name="Kudrna D."/>
            <person name="Bomhoff M."/>
            <person name="Boyd L."/>
            <person name="Currie J."/>
            <person name="Angelova A."/>
            <person name="Collura K."/>
            <person name="Wissotski M."/>
            <person name="Ashley E."/>
            <person name="Morrow D."/>
            <person name="Fernandes J."/>
            <person name="Walbot V."/>
            <person name="Yu Y."/>
        </authorList>
    </citation>
    <scope>NUCLEOTIDE SEQUENCE</scope>
    <source>
        <strain evidence="2">B73</strain>
    </source>
</reference>
<protein>
    <submittedName>
        <fullName evidence="2">Uncharacterized protein</fullName>
    </submittedName>
</protein>
<reference evidence="2" key="2">
    <citation type="submission" date="2012-06" db="EMBL/GenBank/DDBJ databases">
        <authorList>
            <person name="Yu Y."/>
            <person name="Currie J."/>
            <person name="Lomeli R."/>
            <person name="Angelova A."/>
            <person name="Collura K."/>
            <person name="Wissotski M."/>
            <person name="Campos D."/>
            <person name="Kudrna D."/>
            <person name="Golser W."/>
            <person name="Ashely E."/>
            <person name="Descour A."/>
            <person name="Fernandes J."/>
            <person name="Soderlund C."/>
            <person name="Walbot V."/>
        </authorList>
    </citation>
    <scope>NUCLEOTIDE SEQUENCE</scope>
    <source>
        <strain evidence="2">B73</strain>
    </source>
</reference>
<name>C0P7K7_MAIZE</name>
<feature type="compositionally biased region" description="Basic residues" evidence="1">
    <location>
        <begin position="39"/>
        <end position="52"/>
    </location>
</feature>
<organism evidence="2">
    <name type="scientific">Zea mays</name>
    <name type="common">Maize</name>
    <dbReference type="NCBI Taxonomy" id="4577"/>
    <lineage>
        <taxon>Eukaryota</taxon>
        <taxon>Viridiplantae</taxon>
        <taxon>Streptophyta</taxon>
        <taxon>Embryophyta</taxon>
        <taxon>Tracheophyta</taxon>
        <taxon>Spermatophyta</taxon>
        <taxon>Magnoliopsida</taxon>
        <taxon>Liliopsida</taxon>
        <taxon>Poales</taxon>
        <taxon>Poaceae</taxon>
        <taxon>PACMAD clade</taxon>
        <taxon>Panicoideae</taxon>
        <taxon>Andropogonodae</taxon>
        <taxon>Andropogoneae</taxon>
        <taxon>Tripsacinae</taxon>
        <taxon>Zea</taxon>
    </lineage>
</organism>
<evidence type="ECO:0000256" key="1">
    <source>
        <dbReference type="SAM" id="MobiDB-lite"/>
    </source>
</evidence>
<feature type="region of interest" description="Disordered" evidence="1">
    <location>
        <begin position="1"/>
        <end position="56"/>
    </location>
</feature>
<feature type="compositionally biased region" description="Polar residues" evidence="1">
    <location>
        <begin position="1"/>
        <end position="15"/>
    </location>
</feature>
<evidence type="ECO:0000313" key="2">
    <source>
        <dbReference type="EMBL" id="ACN28973.1"/>
    </source>
</evidence>
<accession>C0P7K7</accession>
<sequence length="121" mass="13562">MYTQPQMSGSRITGQGCTGWHGSWQAKPKGQQEEGKASGCRRRPPPQQRRRGSILWWRRSQTSARAPFGEGSRASLSVSARCSISHITCTSSYAHVWTSSWSFTRTPWPPSACTHRQARNV</sequence>
<dbReference type="EMBL" id="BT064276">
    <property type="protein sequence ID" value="ACN28973.1"/>
    <property type="molecule type" value="mRNA"/>
</dbReference>
<dbReference type="AlphaFoldDB" id="C0P7K7"/>